<dbReference type="EMBL" id="SULG01000037">
    <property type="protein sequence ID" value="TLD41760.1"/>
    <property type="molecule type" value="Genomic_DNA"/>
</dbReference>
<dbReference type="AlphaFoldDB" id="A0A533QMF8"/>
<name>A0A533QMF8_9BACT</name>
<accession>A0A533QMF8</accession>
<dbReference type="InterPro" id="IPR019092">
    <property type="entry name" value="SSO2081-like_dom"/>
</dbReference>
<evidence type="ECO:0000313" key="3">
    <source>
        <dbReference type="Proteomes" id="UP000319783"/>
    </source>
</evidence>
<dbReference type="Pfam" id="PF09623">
    <property type="entry name" value="Cas_NE0113"/>
    <property type="match status" value="1"/>
</dbReference>
<organism evidence="2 3">
    <name type="scientific">Candidatus Jettenia ecosi</name>
    <dbReference type="NCBI Taxonomy" id="2494326"/>
    <lineage>
        <taxon>Bacteria</taxon>
        <taxon>Pseudomonadati</taxon>
        <taxon>Planctomycetota</taxon>
        <taxon>Candidatus Brocadiia</taxon>
        <taxon>Candidatus Brocadiales</taxon>
        <taxon>Candidatus Brocadiaceae</taxon>
        <taxon>Candidatus Jettenia</taxon>
    </lineage>
</organism>
<comment type="caution">
    <text evidence="2">The sequence shown here is derived from an EMBL/GenBank/DDBJ whole genome shotgun (WGS) entry which is preliminary data.</text>
</comment>
<gene>
    <name evidence="2" type="ORF">JETT_1985</name>
</gene>
<evidence type="ECO:0000259" key="1">
    <source>
        <dbReference type="Pfam" id="PF09623"/>
    </source>
</evidence>
<protein>
    <recommendedName>
        <fullName evidence="1">CRISPR system ring nuclease SSO2081-like domain-containing protein</fullName>
    </recommendedName>
</protein>
<dbReference type="Proteomes" id="UP000319783">
    <property type="component" value="Unassembled WGS sequence"/>
</dbReference>
<proteinExistence type="predicted"/>
<evidence type="ECO:0000313" key="2">
    <source>
        <dbReference type="EMBL" id="TLD41760.1"/>
    </source>
</evidence>
<reference evidence="2 3" key="1">
    <citation type="submission" date="2019-04" db="EMBL/GenBank/DDBJ databases">
        <title>Genome of a novel bacterium Candidatus Jettenia ecosi reconstructed from metagenome of an anammox bioreactor.</title>
        <authorList>
            <person name="Mardanov A.V."/>
            <person name="Beletsky A.V."/>
            <person name="Ravin N.V."/>
            <person name="Botchkova E.A."/>
            <person name="Litti Y.V."/>
            <person name="Nozhevnikova A.N."/>
        </authorList>
    </citation>
    <scope>NUCLEOTIDE SEQUENCE [LARGE SCALE GENOMIC DNA]</scope>
    <source>
        <strain evidence="2">J2</strain>
    </source>
</reference>
<feature type="domain" description="CRISPR system ring nuclease SSO2081-like" evidence="1">
    <location>
        <begin position="12"/>
        <end position="71"/>
    </location>
</feature>
<sequence length="82" mass="9301">MKDILICVAGATPQIITETMYALSRNVPPVFIKELYIITTLYGKQLIADTLIKQGILKRFIEEYKLPEISFAGGLPYRNKKP</sequence>